<accession>A0A812SHV2</accession>
<dbReference type="CDD" id="cd00201">
    <property type="entry name" value="WW"/>
    <property type="match status" value="2"/>
</dbReference>
<gene>
    <name evidence="3" type="ORF">SNEC2469_LOCUS13500</name>
</gene>
<sequence>MWNLAAIFRPATRIRPSRWQRIPGRWVQLRRLSSLPAGWQEFYSEKYARPYYWHQATGTSQWHLPQVVQADNEKSEHSLESTATGQGRASEDVTQKPRTVPDSQWKVVWSEEYGRNYYWHVPSGRTTWEQPSDMPIDVEAQRLKHVMAASRDILHGATVGEEIQSSDDLQVVKELLNYHPDVTRKIGGGLRSIKVDFAPPPNQEHRCFWVIRLDGSQVCDYAQVNHEQYMGSVKFVTYVVFIDYRFYTKDYFGGGATRLAGGHDGTTRMEGEECFVGKRCGSLRFLSQLCHMPRRWSQDEKVPWDRAEAKEEPGSEGDRPSEKPEGGWGGWSSNSWYARPSWSSWSWSYPSYGYSNYGYSSYSGWGDWNRSDAPVEAKQDDSQSRQERWSQAFAKDRQDFQDGGWWKSERDEQPKQEQGTPDPKQDGEGGQESKWVPPFESGSQEASAAAQEAKQASSDVAVQPSLETQKPRDEVDKESSRPAHENEEWYQKWLLRQKEKEQSGARAEPQTESFVTKAKKVEADEVQVPEAVADSDTHPAPAMDQEMSFHSMPEPESAPARHPHENEEWYQKWLRRQKNQPTHVIDIGAPQPQASTQDVAASSSGDPQASSSSSAEEKRVCPDDGKTYTFDELKKAYAGEYSDEDLKAYWRDAMAPPGAPVEKPAESKKEDYKQEEWYQKWLRRQQNKNRQIIEIG</sequence>
<protein>
    <recommendedName>
        <fullName evidence="2">WW domain-containing protein</fullName>
    </recommendedName>
</protein>
<feature type="compositionally biased region" description="Low complexity" evidence="1">
    <location>
        <begin position="440"/>
        <end position="458"/>
    </location>
</feature>
<dbReference type="InterPro" id="IPR001202">
    <property type="entry name" value="WW_dom"/>
</dbReference>
<proteinExistence type="predicted"/>
<evidence type="ECO:0000256" key="1">
    <source>
        <dbReference type="SAM" id="MobiDB-lite"/>
    </source>
</evidence>
<feature type="compositionally biased region" description="Basic and acidic residues" evidence="1">
    <location>
        <begin position="469"/>
        <end position="503"/>
    </location>
</feature>
<dbReference type="Pfam" id="PF11523">
    <property type="entry name" value="DUF3223"/>
    <property type="match status" value="1"/>
</dbReference>
<dbReference type="InterPro" id="IPR044673">
    <property type="entry name" value="DCL-like"/>
</dbReference>
<feature type="compositionally biased region" description="Basic and acidic residues" evidence="1">
    <location>
        <begin position="663"/>
        <end position="673"/>
    </location>
</feature>
<evidence type="ECO:0000313" key="3">
    <source>
        <dbReference type="EMBL" id="CAE7477673.1"/>
    </source>
</evidence>
<comment type="caution">
    <text evidence="3">The sequence shown here is derived from an EMBL/GenBank/DDBJ whole genome shotgun (WGS) entry which is preliminary data.</text>
</comment>
<feature type="region of interest" description="Disordered" evidence="1">
    <location>
        <begin position="373"/>
        <end position="627"/>
    </location>
</feature>
<feature type="domain" description="WW" evidence="2">
    <location>
        <begin position="33"/>
        <end position="67"/>
    </location>
</feature>
<organism evidence="3 4">
    <name type="scientific">Symbiodinium necroappetens</name>
    <dbReference type="NCBI Taxonomy" id="1628268"/>
    <lineage>
        <taxon>Eukaryota</taxon>
        <taxon>Sar</taxon>
        <taxon>Alveolata</taxon>
        <taxon>Dinophyceae</taxon>
        <taxon>Suessiales</taxon>
        <taxon>Symbiodiniaceae</taxon>
        <taxon>Symbiodinium</taxon>
    </lineage>
</organism>
<feature type="compositionally biased region" description="Basic and acidic residues" evidence="1">
    <location>
        <begin position="373"/>
        <end position="400"/>
    </location>
</feature>
<evidence type="ECO:0000313" key="4">
    <source>
        <dbReference type="Proteomes" id="UP000601435"/>
    </source>
</evidence>
<dbReference type="GO" id="GO:0009507">
    <property type="term" value="C:chloroplast"/>
    <property type="evidence" value="ECO:0007669"/>
    <property type="project" value="TreeGrafter"/>
</dbReference>
<dbReference type="EMBL" id="CAJNJA010021542">
    <property type="protein sequence ID" value="CAE7477673.1"/>
    <property type="molecule type" value="Genomic_DNA"/>
</dbReference>
<dbReference type="PROSITE" id="PS01159">
    <property type="entry name" value="WW_DOMAIN_1"/>
    <property type="match status" value="2"/>
</dbReference>
<dbReference type="PANTHER" id="PTHR33415">
    <property type="entry name" value="PROTEIN EMBRYO DEFECTIVE 514"/>
    <property type="match status" value="1"/>
</dbReference>
<dbReference type="SMART" id="SM00456">
    <property type="entry name" value="WW"/>
    <property type="match status" value="2"/>
</dbReference>
<dbReference type="SUPFAM" id="SSF51045">
    <property type="entry name" value="WW domain"/>
    <property type="match status" value="2"/>
</dbReference>
<name>A0A812SHV2_9DINO</name>
<feature type="region of interest" description="Disordered" evidence="1">
    <location>
        <begin position="654"/>
        <end position="673"/>
    </location>
</feature>
<feature type="region of interest" description="Disordered" evidence="1">
    <location>
        <begin position="71"/>
        <end position="101"/>
    </location>
</feature>
<feature type="compositionally biased region" description="Basic and acidic residues" evidence="1">
    <location>
        <begin position="615"/>
        <end position="627"/>
    </location>
</feature>
<dbReference type="GO" id="GO:0009658">
    <property type="term" value="P:chloroplast organization"/>
    <property type="evidence" value="ECO:0007669"/>
    <property type="project" value="TreeGrafter"/>
</dbReference>
<dbReference type="Gene3D" id="2.20.70.10">
    <property type="match status" value="2"/>
</dbReference>
<dbReference type="Gene3D" id="3.10.450.40">
    <property type="match status" value="1"/>
</dbReference>
<feature type="compositionally biased region" description="Low complexity" evidence="1">
    <location>
        <begin position="600"/>
        <end position="614"/>
    </location>
</feature>
<feature type="compositionally biased region" description="Basic and acidic residues" evidence="1">
    <location>
        <begin position="301"/>
        <end position="325"/>
    </location>
</feature>
<feature type="domain" description="WW" evidence="2">
    <location>
        <begin position="105"/>
        <end position="133"/>
    </location>
</feature>
<reference evidence="3" key="1">
    <citation type="submission" date="2021-02" db="EMBL/GenBank/DDBJ databases">
        <authorList>
            <person name="Dougan E. K."/>
            <person name="Rhodes N."/>
            <person name="Thang M."/>
            <person name="Chan C."/>
        </authorList>
    </citation>
    <scope>NUCLEOTIDE SEQUENCE</scope>
</reference>
<dbReference type="AlphaFoldDB" id="A0A812SHV2"/>
<dbReference type="OrthoDB" id="432138at2759"/>
<dbReference type="Pfam" id="PF00397">
    <property type="entry name" value="WW"/>
    <property type="match status" value="1"/>
</dbReference>
<evidence type="ECO:0000259" key="2">
    <source>
        <dbReference type="PROSITE" id="PS50020"/>
    </source>
</evidence>
<dbReference type="PANTHER" id="PTHR33415:SF4">
    <property type="entry name" value="DCL PROTEIN (DUF3223)"/>
    <property type="match status" value="1"/>
</dbReference>
<dbReference type="GO" id="GO:1901259">
    <property type="term" value="P:chloroplast rRNA processing"/>
    <property type="evidence" value="ECO:0007669"/>
    <property type="project" value="TreeGrafter"/>
</dbReference>
<dbReference type="PROSITE" id="PS50020">
    <property type="entry name" value="WW_DOMAIN_2"/>
    <property type="match status" value="2"/>
</dbReference>
<keyword evidence="4" id="KW-1185">Reference proteome</keyword>
<dbReference type="InterPro" id="IPR036020">
    <property type="entry name" value="WW_dom_sf"/>
</dbReference>
<feature type="region of interest" description="Disordered" evidence="1">
    <location>
        <begin position="301"/>
        <end position="330"/>
    </location>
</feature>
<dbReference type="Proteomes" id="UP000601435">
    <property type="component" value="Unassembled WGS sequence"/>
</dbReference>